<accession>A0ABY4LZH0</accession>
<dbReference type="Proteomes" id="UP000829998">
    <property type="component" value="Chromosome"/>
</dbReference>
<sequence length="231" mass="26878">MITKITRDSLTSLIIKGKKMHQNGKTKDTTIHVPTGLNLEKLFKDYDQAFSKVQNIEDTINDKQIKIFKDIWTVEYNTYFGLSTYYERESINIYNSDSTIQTFSDRFTDTRGDLYDLKLSFNHVATTDYGAFLMFRALADFGRASNFRDFDKRDFVYNNNPEVIGSGTMVEEKKKTGYYTEDGSPYAYGFLQKYSTELYASLKVIGHMQNLDTVKMKRKPRKKPCHLKLVL</sequence>
<evidence type="ECO:0000313" key="2">
    <source>
        <dbReference type="Proteomes" id="UP000829998"/>
    </source>
</evidence>
<dbReference type="RefSeq" id="WP_248729881.1">
    <property type="nucleotide sequence ID" value="NZ_CP096829.1"/>
</dbReference>
<name>A0ABY4LZH0_9FLAO</name>
<gene>
    <name evidence="1" type="ORF">M0M44_11480</name>
</gene>
<keyword evidence="2" id="KW-1185">Reference proteome</keyword>
<protein>
    <submittedName>
        <fullName evidence="1">Uncharacterized protein</fullName>
    </submittedName>
</protein>
<evidence type="ECO:0000313" key="1">
    <source>
        <dbReference type="EMBL" id="UPZ17943.1"/>
    </source>
</evidence>
<proteinExistence type="predicted"/>
<organism evidence="1 2">
    <name type="scientific">Flavobacterium humidisoli</name>
    <dbReference type="NCBI Taxonomy" id="2937442"/>
    <lineage>
        <taxon>Bacteria</taxon>
        <taxon>Pseudomonadati</taxon>
        <taxon>Bacteroidota</taxon>
        <taxon>Flavobacteriia</taxon>
        <taxon>Flavobacteriales</taxon>
        <taxon>Flavobacteriaceae</taxon>
        <taxon>Flavobacterium</taxon>
    </lineage>
</organism>
<dbReference type="EMBL" id="CP096829">
    <property type="protein sequence ID" value="UPZ17943.1"/>
    <property type="molecule type" value="Genomic_DNA"/>
</dbReference>
<reference evidence="1 2" key="1">
    <citation type="submission" date="2022-04" db="EMBL/GenBank/DDBJ databases">
        <authorList>
            <person name="Ra J.-S."/>
            <person name="Kim S.-B."/>
        </authorList>
    </citation>
    <scope>NUCLEOTIDE SEQUENCE [LARGE SCALE GENOMIC DNA]</scope>
    <source>
        <strain evidence="1 2">MMS21-Er5</strain>
    </source>
</reference>